<sequence length="256" mass="28521">MDCSHTDIVDIFSEFIKGMNNSSNLAAQALDSPKQLKISNKEQLDAARNRPVPETYMRWTLAAIEEVIGTASLESILSKTNLERLIDNYPPANPTLSSNLTVGDHANICSEVVRTYGYVGKQEVIRIGRLGAKPALETQGKFFNFAARKAAKLLPSSMQIKTVLESMQSDVKKLYAGSGYSSDITIENRGNKWAYIDESCACCAGKVSNDYICWIWNGTLEESLHWLTDKEFKVEQVECRAMGDETCTWEIDKATL</sequence>
<accession>A0A0P7YSZ6</accession>
<gene>
    <name evidence="2" type="ORF">HLUCCA11_18210</name>
</gene>
<dbReference type="InterPro" id="IPR004096">
    <property type="entry name" value="V4R"/>
</dbReference>
<name>A0A0P7YSZ6_9CYAN</name>
<reference evidence="2 3" key="1">
    <citation type="submission" date="2015-09" db="EMBL/GenBank/DDBJ databases">
        <title>Identification and resolution of microdiversity through metagenomic sequencing of parallel consortia.</title>
        <authorList>
            <person name="Nelson W.C."/>
            <person name="Romine M.F."/>
            <person name="Lindemann S.R."/>
        </authorList>
    </citation>
    <scope>NUCLEOTIDE SEQUENCE [LARGE SCALE GENOMIC DNA]</scope>
    <source>
        <strain evidence="2">Ana</strain>
    </source>
</reference>
<dbReference type="STRING" id="1666911.HLUCCA11_18210"/>
<comment type="caution">
    <text evidence="2">The sequence shown here is derived from an EMBL/GenBank/DDBJ whole genome shotgun (WGS) entry which is preliminary data.</text>
</comment>
<proteinExistence type="predicted"/>
<dbReference type="InterPro" id="IPR024096">
    <property type="entry name" value="NO_sig/Golgi_transp_ligand-bd"/>
</dbReference>
<evidence type="ECO:0000259" key="1">
    <source>
        <dbReference type="SMART" id="SM00989"/>
    </source>
</evidence>
<protein>
    <submittedName>
        <fullName evidence="2">Putative hydrocarbon binding protein (Contains V4R domain)</fullName>
    </submittedName>
</protein>
<evidence type="ECO:0000313" key="3">
    <source>
        <dbReference type="Proteomes" id="UP000050465"/>
    </source>
</evidence>
<dbReference type="SMART" id="SM00989">
    <property type="entry name" value="V4R"/>
    <property type="match status" value="1"/>
</dbReference>
<dbReference type="EMBL" id="LJZR01000030">
    <property type="protein sequence ID" value="KPQ33557.1"/>
    <property type="molecule type" value="Genomic_DNA"/>
</dbReference>
<organism evidence="2 3">
    <name type="scientific">Phormidesmis priestleyi Ana</name>
    <dbReference type="NCBI Taxonomy" id="1666911"/>
    <lineage>
        <taxon>Bacteria</taxon>
        <taxon>Bacillati</taxon>
        <taxon>Cyanobacteriota</taxon>
        <taxon>Cyanophyceae</taxon>
        <taxon>Leptolyngbyales</taxon>
        <taxon>Leptolyngbyaceae</taxon>
        <taxon>Phormidesmis</taxon>
    </lineage>
</organism>
<dbReference type="SUPFAM" id="SSF111126">
    <property type="entry name" value="Ligand-binding domain in the NO signalling and Golgi transport"/>
    <property type="match status" value="1"/>
</dbReference>
<dbReference type="Proteomes" id="UP000050465">
    <property type="component" value="Unassembled WGS sequence"/>
</dbReference>
<feature type="domain" description="4-vinyl reductase 4VR" evidence="1">
    <location>
        <begin position="192"/>
        <end position="253"/>
    </location>
</feature>
<dbReference type="Gene3D" id="3.30.1380.20">
    <property type="entry name" value="Trafficking protein particle complex subunit 3"/>
    <property type="match status" value="1"/>
</dbReference>
<dbReference type="Pfam" id="PF02830">
    <property type="entry name" value="V4R"/>
    <property type="match status" value="1"/>
</dbReference>
<dbReference type="AlphaFoldDB" id="A0A0P7YSZ6"/>
<evidence type="ECO:0000313" key="2">
    <source>
        <dbReference type="EMBL" id="KPQ33557.1"/>
    </source>
</evidence>